<sequence length="142" mass="15834">MFFLLLICTLTCFGCSSGLQDVEIIGGRNTTITKHPYQVSLTILGDFACSGVILNDKWVLTTASCISGVRYIPSNLSIRAASSDYSSGGTVFEVDTIYMHEQFTYLSQDYDIAVIKIKKQFDFGKKIKPIKFGSKPFYRLSK</sequence>
<dbReference type="GO" id="GO:0006508">
    <property type="term" value="P:proteolysis"/>
    <property type="evidence" value="ECO:0007669"/>
    <property type="project" value="UniProtKB-KW"/>
</dbReference>
<evidence type="ECO:0000259" key="6">
    <source>
        <dbReference type="PROSITE" id="PS50240"/>
    </source>
</evidence>
<dbReference type="EMBL" id="GEDC01028838">
    <property type="protein sequence ID" value="JAS08460.1"/>
    <property type="molecule type" value="Transcribed_RNA"/>
</dbReference>
<dbReference type="PANTHER" id="PTHR24276:SF91">
    <property type="entry name" value="AT26814P-RELATED"/>
    <property type="match status" value="1"/>
</dbReference>
<dbReference type="Gene3D" id="2.40.10.10">
    <property type="entry name" value="Trypsin-like serine proteases"/>
    <property type="match status" value="1"/>
</dbReference>
<evidence type="ECO:0000313" key="7">
    <source>
        <dbReference type="EMBL" id="JAS08460.1"/>
    </source>
</evidence>
<accession>A0A1B6C5F9</accession>
<dbReference type="InterPro" id="IPR050430">
    <property type="entry name" value="Peptidase_S1"/>
</dbReference>
<keyword evidence="1" id="KW-0645">Protease</keyword>
<reference evidence="7" key="1">
    <citation type="submission" date="2015-12" db="EMBL/GenBank/DDBJ databases">
        <title>De novo transcriptome assembly of four potential Pierce s Disease insect vectors from Arizona vineyards.</title>
        <authorList>
            <person name="Tassone E.E."/>
        </authorList>
    </citation>
    <scope>NUCLEOTIDE SEQUENCE</scope>
</reference>
<feature type="chain" id="PRO_5008580224" description="Peptidase S1 domain-containing protein" evidence="5">
    <location>
        <begin position="19"/>
        <end position="142"/>
    </location>
</feature>
<evidence type="ECO:0000256" key="1">
    <source>
        <dbReference type="ARBA" id="ARBA00022670"/>
    </source>
</evidence>
<proteinExistence type="predicted"/>
<dbReference type="PROSITE" id="PS50240">
    <property type="entry name" value="TRYPSIN_DOM"/>
    <property type="match status" value="1"/>
</dbReference>
<dbReference type="Pfam" id="PF00089">
    <property type="entry name" value="Trypsin"/>
    <property type="match status" value="1"/>
</dbReference>
<keyword evidence="2" id="KW-0378">Hydrolase</keyword>
<dbReference type="InterPro" id="IPR043504">
    <property type="entry name" value="Peptidase_S1_PA_chymotrypsin"/>
</dbReference>
<protein>
    <recommendedName>
        <fullName evidence="6">Peptidase S1 domain-containing protein</fullName>
    </recommendedName>
</protein>
<keyword evidence="5" id="KW-0732">Signal</keyword>
<keyword evidence="4" id="KW-1015">Disulfide bond</keyword>
<gene>
    <name evidence="7" type="ORF">g.9723</name>
</gene>
<dbReference type="InterPro" id="IPR001254">
    <property type="entry name" value="Trypsin_dom"/>
</dbReference>
<feature type="domain" description="Peptidase S1" evidence="6">
    <location>
        <begin position="24"/>
        <end position="142"/>
    </location>
</feature>
<evidence type="ECO:0000256" key="5">
    <source>
        <dbReference type="SAM" id="SignalP"/>
    </source>
</evidence>
<organism evidence="7">
    <name type="scientific">Clastoptera arizonana</name>
    <name type="common">Arizona spittle bug</name>
    <dbReference type="NCBI Taxonomy" id="38151"/>
    <lineage>
        <taxon>Eukaryota</taxon>
        <taxon>Metazoa</taxon>
        <taxon>Ecdysozoa</taxon>
        <taxon>Arthropoda</taxon>
        <taxon>Hexapoda</taxon>
        <taxon>Insecta</taxon>
        <taxon>Pterygota</taxon>
        <taxon>Neoptera</taxon>
        <taxon>Paraneoptera</taxon>
        <taxon>Hemiptera</taxon>
        <taxon>Auchenorrhyncha</taxon>
        <taxon>Cercopoidea</taxon>
        <taxon>Clastopteridae</taxon>
        <taxon>Clastoptera</taxon>
    </lineage>
</organism>
<dbReference type="InterPro" id="IPR009003">
    <property type="entry name" value="Peptidase_S1_PA"/>
</dbReference>
<dbReference type="SUPFAM" id="SSF50494">
    <property type="entry name" value="Trypsin-like serine proteases"/>
    <property type="match status" value="1"/>
</dbReference>
<evidence type="ECO:0000256" key="2">
    <source>
        <dbReference type="ARBA" id="ARBA00022801"/>
    </source>
</evidence>
<feature type="signal peptide" evidence="5">
    <location>
        <begin position="1"/>
        <end position="18"/>
    </location>
</feature>
<dbReference type="PANTHER" id="PTHR24276">
    <property type="entry name" value="POLYSERASE-RELATED"/>
    <property type="match status" value="1"/>
</dbReference>
<dbReference type="SMART" id="SM00020">
    <property type="entry name" value="Tryp_SPc"/>
    <property type="match status" value="1"/>
</dbReference>
<evidence type="ECO:0000256" key="4">
    <source>
        <dbReference type="ARBA" id="ARBA00023157"/>
    </source>
</evidence>
<dbReference type="AlphaFoldDB" id="A0A1B6C5F9"/>
<dbReference type="FunFam" id="2.40.10.10:FF:000068">
    <property type="entry name" value="transmembrane protease serine 2"/>
    <property type="match status" value="1"/>
</dbReference>
<evidence type="ECO:0000256" key="3">
    <source>
        <dbReference type="ARBA" id="ARBA00022825"/>
    </source>
</evidence>
<keyword evidence="3" id="KW-0720">Serine protease</keyword>
<name>A0A1B6C5F9_9HEMI</name>
<dbReference type="GO" id="GO:0004252">
    <property type="term" value="F:serine-type endopeptidase activity"/>
    <property type="evidence" value="ECO:0007669"/>
    <property type="project" value="InterPro"/>
</dbReference>
<feature type="non-terminal residue" evidence="7">
    <location>
        <position position="142"/>
    </location>
</feature>